<dbReference type="STRING" id="1423726.FC07_GL002122"/>
<evidence type="ECO:0000256" key="4">
    <source>
        <dbReference type="ARBA" id="ARBA00022989"/>
    </source>
</evidence>
<organism evidence="8 9">
    <name type="scientific">Loigolactobacillus bifermentans DSM 20003</name>
    <dbReference type="NCBI Taxonomy" id="1423726"/>
    <lineage>
        <taxon>Bacteria</taxon>
        <taxon>Bacillati</taxon>
        <taxon>Bacillota</taxon>
        <taxon>Bacilli</taxon>
        <taxon>Lactobacillales</taxon>
        <taxon>Lactobacillaceae</taxon>
        <taxon>Loigolactobacillus</taxon>
    </lineage>
</organism>
<evidence type="ECO:0000256" key="6">
    <source>
        <dbReference type="RuleBase" id="RU366058"/>
    </source>
</evidence>
<dbReference type="Proteomes" id="UP000051461">
    <property type="component" value="Unassembled WGS sequence"/>
</dbReference>
<comment type="similarity">
    <text evidence="6">Belongs to the TVP38/TMEM64 family.</text>
</comment>
<comment type="caution">
    <text evidence="8">The sequence shown here is derived from an EMBL/GenBank/DDBJ whole genome shotgun (WGS) entry which is preliminary data.</text>
</comment>
<evidence type="ECO:0000313" key="8">
    <source>
        <dbReference type="EMBL" id="KRK39945.1"/>
    </source>
</evidence>
<feature type="transmembrane region" description="Helical" evidence="6">
    <location>
        <begin position="158"/>
        <end position="178"/>
    </location>
</feature>
<proteinExistence type="inferred from homology"/>
<sequence>MKKTIGFILVLIAGIVLFYVSGLSQQFQSVAHMQAWFQSQGAWGYLTFIVICILTAIFMLPGGLLAIVAGIAFGGVLGGLLTAIGSTIGATVAFVLGKTMLRDTIVKKYGQNKAFQRIMQGVNENGTEFLILTRLVPIFPYAIQSYAYALTPMKAGKFTVISGITMLPACMIYAIFASDILTKGLSVGLSIKFTIMGIILFALTYIPKQVAKKRHLLH</sequence>
<dbReference type="PANTHER" id="PTHR12677:SF59">
    <property type="entry name" value="GOLGI APPARATUS MEMBRANE PROTEIN TVP38-RELATED"/>
    <property type="match status" value="1"/>
</dbReference>
<evidence type="ECO:0000256" key="1">
    <source>
        <dbReference type="ARBA" id="ARBA00004651"/>
    </source>
</evidence>
<name>A0A0R1H1S8_9LACO</name>
<dbReference type="RefSeq" id="WP_057904024.1">
    <property type="nucleotide sequence ID" value="NZ_AZDA01000030.1"/>
</dbReference>
<evidence type="ECO:0000256" key="2">
    <source>
        <dbReference type="ARBA" id="ARBA00022475"/>
    </source>
</evidence>
<evidence type="ECO:0000259" key="7">
    <source>
        <dbReference type="Pfam" id="PF09335"/>
    </source>
</evidence>
<feature type="domain" description="VTT" evidence="7">
    <location>
        <begin position="60"/>
        <end position="176"/>
    </location>
</feature>
<dbReference type="AlphaFoldDB" id="A0A0R1H1S8"/>
<keyword evidence="4 6" id="KW-1133">Transmembrane helix</keyword>
<evidence type="ECO:0000256" key="3">
    <source>
        <dbReference type="ARBA" id="ARBA00022692"/>
    </source>
</evidence>
<reference evidence="8 9" key="1">
    <citation type="journal article" date="2015" name="Genome Announc.">
        <title>Expanding the biotechnology potential of lactobacilli through comparative genomics of 213 strains and associated genera.</title>
        <authorList>
            <person name="Sun Z."/>
            <person name="Harris H.M."/>
            <person name="McCann A."/>
            <person name="Guo C."/>
            <person name="Argimon S."/>
            <person name="Zhang W."/>
            <person name="Yang X."/>
            <person name="Jeffery I.B."/>
            <person name="Cooney J.C."/>
            <person name="Kagawa T.F."/>
            <person name="Liu W."/>
            <person name="Song Y."/>
            <person name="Salvetti E."/>
            <person name="Wrobel A."/>
            <person name="Rasinkangas P."/>
            <person name="Parkhill J."/>
            <person name="Rea M.C."/>
            <person name="O'Sullivan O."/>
            <person name="Ritari J."/>
            <person name="Douillard F.P."/>
            <person name="Paul Ross R."/>
            <person name="Yang R."/>
            <person name="Briner A.E."/>
            <person name="Felis G.E."/>
            <person name="de Vos W.M."/>
            <person name="Barrangou R."/>
            <person name="Klaenhammer T.R."/>
            <person name="Caufield P.W."/>
            <person name="Cui Y."/>
            <person name="Zhang H."/>
            <person name="O'Toole P.W."/>
        </authorList>
    </citation>
    <scope>NUCLEOTIDE SEQUENCE [LARGE SCALE GENOMIC DNA]</scope>
    <source>
        <strain evidence="8 9">DSM 20003</strain>
    </source>
</reference>
<feature type="transmembrane region" description="Helical" evidence="6">
    <location>
        <begin position="67"/>
        <end position="96"/>
    </location>
</feature>
<keyword evidence="2 6" id="KW-1003">Cell membrane</keyword>
<keyword evidence="3 6" id="KW-0812">Transmembrane</keyword>
<feature type="transmembrane region" description="Helical" evidence="6">
    <location>
        <begin position="184"/>
        <end position="206"/>
    </location>
</feature>
<gene>
    <name evidence="8" type="ORF">FC07_GL002122</name>
</gene>
<feature type="transmembrane region" description="Helical" evidence="6">
    <location>
        <begin position="42"/>
        <end position="60"/>
    </location>
</feature>
<evidence type="ECO:0000313" key="9">
    <source>
        <dbReference type="Proteomes" id="UP000051461"/>
    </source>
</evidence>
<dbReference type="EMBL" id="AZDA01000030">
    <property type="protein sequence ID" value="KRK39945.1"/>
    <property type="molecule type" value="Genomic_DNA"/>
</dbReference>
<feature type="transmembrane region" description="Helical" evidence="6">
    <location>
        <begin position="129"/>
        <end position="151"/>
    </location>
</feature>
<dbReference type="InterPro" id="IPR015414">
    <property type="entry name" value="TMEM64"/>
</dbReference>
<dbReference type="Pfam" id="PF09335">
    <property type="entry name" value="VTT_dom"/>
    <property type="match status" value="1"/>
</dbReference>
<evidence type="ECO:0000256" key="5">
    <source>
        <dbReference type="ARBA" id="ARBA00023136"/>
    </source>
</evidence>
<keyword evidence="5 6" id="KW-0472">Membrane</keyword>
<comment type="subcellular location">
    <subcellularLocation>
        <location evidence="1 6">Cell membrane</location>
        <topology evidence="1 6">Multi-pass membrane protein</topology>
    </subcellularLocation>
</comment>
<dbReference type="PATRIC" id="fig|1423726.3.peg.2199"/>
<keyword evidence="9" id="KW-1185">Reference proteome</keyword>
<dbReference type="InterPro" id="IPR032816">
    <property type="entry name" value="VTT_dom"/>
</dbReference>
<protein>
    <recommendedName>
        <fullName evidence="6">TVP38/TMEM64 family membrane protein</fullName>
    </recommendedName>
</protein>
<dbReference type="GO" id="GO:0005886">
    <property type="term" value="C:plasma membrane"/>
    <property type="evidence" value="ECO:0007669"/>
    <property type="project" value="UniProtKB-SubCell"/>
</dbReference>
<dbReference type="OrthoDB" id="9812980at2"/>
<accession>A0A0R1H1S8</accession>
<dbReference type="PANTHER" id="PTHR12677">
    <property type="entry name" value="GOLGI APPARATUS MEMBRANE PROTEIN TVP38-RELATED"/>
    <property type="match status" value="1"/>
</dbReference>